<dbReference type="GO" id="GO:0034657">
    <property type="term" value="C:GID complex"/>
    <property type="evidence" value="ECO:0007669"/>
    <property type="project" value="TreeGrafter"/>
</dbReference>
<evidence type="ECO:0000256" key="1">
    <source>
        <dbReference type="ARBA" id="ARBA00022723"/>
    </source>
</evidence>
<dbReference type="InterPro" id="IPR006595">
    <property type="entry name" value="CTLH_C"/>
</dbReference>
<dbReference type="GO" id="GO:0043161">
    <property type="term" value="P:proteasome-mediated ubiquitin-dependent protein catabolic process"/>
    <property type="evidence" value="ECO:0007669"/>
    <property type="project" value="InterPro"/>
</dbReference>
<keyword evidence="1" id="KW-0479">Metal-binding</keyword>
<evidence type="ECO:0008006" key="9">
    <source>
        <dbReference type="Google" id="ProtNLM"/>
    </source>
</evidence>
<dbReference type="SMART" id="SM00668">
    <property type="entry name" value="CTLH"/>
    <property type="match status" value="1"/>
</dbReference>
<feature type="domain" description="CTLH" evidence="6">
    <location>
        <begin position="145"/>
        <end position="203"/>
    </location>
</feature>
<dbReference type="InterPro" id="IPR013083">
    <property type="entry name" value="Znf_RING/FYVE/PHD"/>
</dbReference>
<name>A0AAU9MDR7_9ASTR</name>
<keyword evidence="2 4" id="KW-0863">Zinc-finger</keyword>
<dbReference type="AlphaFoldDB" id="A0AAU9MDR7"/>
<feature type="domain" description="RING-type" evidence="5">
    <location>
        <begin position="322"/>
        <end position="371"/>
    </location>
</feature>
<dbReference type="InterPro" id="IPR045098">
    <property type="entry name" value="Fyv10_fam"/>
</dbReference>
<evidence type="ECO:0000256" key="2">
    <source>
        <dbReference type="ARBA" id="ARBA00022771"/>
    </source>
</evidence>
<dbReference type="GO" id="GO:0008270">
    <property type="term" value="F:zinc ion binding"/>
    <property type="evidence" value="ECO:0007669"/>
    <property type="project" value="UniProtKB-KW"/>
</dbReference>
<dbReference type="GO" id="GO:0005737">
    <property type="term" value="C:cytoplasm"/>
    <property type="evidence" value="ECO:0007669"/>
    <property type="project" value="TreeGrafter"/>
</dbReference>
<reference evidence="7 8" key="1">
    <citation type="submission" date="2022-01" db="EMBL/GenBank/DDBJ databases">
        <authorList>
            <person name="Xiong W."/>
            <person name="Schranz E."/>
        </authorList>
    </citation>
    <scope>NUCLEOTIDE SEQUENCE [LARGE SCALE GENOMIC DNA]</scope>
</reference>
<evidence type="ECO:0000259" key="6">
    <source>
        <dbReference type="PROSITE" id="PS50897"/>
    </source>
</evidence>
<dbReference type="SUPFAM" id="SSF57850">
    <property type="entry name" value="RING/U-box"/>
    <property type="match status" value="1"/>
</dbReference>
<dbReference type="GO" id="GO:0005634">
    <property type="term" value="C:nucleus"/>
    <property type="evidence" value="ECO:0007669"/>
    <property type="project" value="TreeGrafter"/>
</dbReference>
<organism evidence="7 8">
    <name type="scientific">Lactuca virosa</name>
    <dbReference type="NCBI Taxonomy" id="75947"/>
    <lineage>
        <taxon>Eukaryota</taxon>
        <taxon>Viridiplantae</taxon>
        <taxon>Streptophyta</taxon>
        <taxon>Embryophyta</taxon>
        <taxon>Tracheophyta</taxon>
        <taxon>Spermatophyta</taxon>
        <taxon>Magnoliopsida</taxon>
        <taxon>eudicotyledons</taxon>
        <taxon>Gunneridae</taxon>
        <taxon>Pentapetalae</taxon>
        <taxon>asterids</taxon>
        <taxon>campanulids</taxon>
        <taxon>Asterales</taxon>
        <taxon>Asteraceae</taxon>
        <taxon>Cichorioideae</taxon>
        <taxon>Cichorieae</taxon>
        <taxon>Lactucinae</taxon>
        <taxon>Lactuca</taxon>
    </lineage>
</organism>
<evidence type="ECO:0000313" key="8">
    <source>
        <dbReference type="Proteomes" id="UP001157418"/>
    </source>
</evidence>
<keyword evidence="3" id="KW-0862">Zinc</keyword>
<dbReference type="PANTHER" id="PTHR12170:SF3">
    <property type="entry name" value="GH10162P"/>
    <property type="match status" value="1"/>
</dbReference>
<keyword evidence="8" id="KW-1185">Reference proteome</keyword>
<accession>A0AAU9MDR7</accession>
<dbReference type="Pfam" id="PF13445">
    <property type="entry name" value="zf-RING_UBOX"/>
    <property type="match status" value="1"/>
</dbReference>
<evidence type="ECO:0000259" key="5">
    <source>
        <dbReference type="PROSITE" id="PS50089"/>
    </source>
</evidence>
<dbReference type="GO" id="GO:0004842">
    <property type="term" value="F:ubiquitin-protein transferase activity"/>
    <property type="evidence" value="ECO:0007669"/>
    <property type="project" value="InterPro"/>
</dbReference>
<evidence type="ECO:0000256" key="4">
    <source>
        <dbReference type="PROSITE-ProRule" id="PRU00175"/>
    </source>
</evidence>
<dbReference type="Gene3D" id="3.30.40.10">
    <property type="entry name" value="Zinc/RING finger domain, C3HC4 (zinc finger)"/>
    <property type="match status" value="1"/>
</dbReference>
<dbReference type="InterPro" id="IPR001841">
    <property type="entry name" value="Znf_RING"/>
</dbReference>
<evidence type="ECO:0000256" key="3">
    <source>
        <dbReference type="ARBA" id="ARBA00022833"/>
    </source>
</evidence>
<dbReference type="PROSITE" id="PS50897">
    <property type="entry name" value="CTLH"/>
    <property type="match status" value="1"/>
</dbReference>
<dbReference type="InterPro" id="IPR024964">
    <property type="entry name" value="CTLH/CRA"/>
</dbReference>
<dbReference type="InterPro" id="IPR027370">
    <property type="entry name" value="Znf-RING_euk"/>
</dbReference>
<proteinExistence type="predicted"/>
<dbReference type="PANTHER" id="PTHR12170">
    <property type="entry name" value="MACROPHAGE ERYTHROBLAST ATTACHER-RELATED"/>
    <property type="match status" value="1"/>
</dbReference>
<comment type="caution">
    <text evidence="7">The sequence shown here is derived from an EMBL/GenBank/DDBJ whole genome shotgun (WGS) entry which is preliminary data.</text>
</comment>
<evidence type="ECO:0000313" key="7">
    <source>
        <dbReference type="EMBL" id="CAH1426128.1"/>
    </source>
</evidence>
<dbReference type="PROSITE" id="PS50089">
    <property type="entry name" value="ZF_RING_2"/>
    <property type="match status" value="1"/>
</dbReference>
<sequence length="384" mass="44287">MDLKTIIDEFDQVAKKQDLSTSKYHQLIVMIEDEIKQALADLQSADDIDHKSVIKHLTEKLDAYRVQEQIKMLKKDLKVDLKNYPEILGKFVEIDISKASRNVEFESPIINKIILNLIYHEGLFDVANTFTNEAQQRHINWLRRDFSKMHEILEALKAKNLEPALNWVSVNRHILDPKESNNLEFNLRRLQFLKLLKETPSEGINFVKTYLSPLASNHRNELLILTVFFFWPEKVETSPYSDLTSPEKWAAVSQEFIVQFCGSIGVSFRNPLTVTVDAGALGLPILLNKANLMGREEWAAMRMFPVAMELGKEFQFHSAFVCPVCKEQSDEDNPAMMLGMDECHHVLCSQTISALTKRKTRFHTIQCPYCSCVMSVNMCQRLYL</sequence>
<gene>
    <name evidence="7" type="ORF">LVIROSA_LOCUS13224</name>
</gene>
<dbReference type="Proteomes" id="UP001157418">
    <property type="component" value="Unassembled WGS sequence"/>
</dbReference>
<protein>
    <recommendedName>
        <fullName evidence="9">RING-type domain-containing protein</fullName>
    </recommendedName>
</protein>
<dbReference type="EMBL" id="CAKMRJ010002223">
    <property type="protein sequence ID" value="CAH1426128.1"/>
    <property type="molecule type" value="Genomic_DNA"/>
</dbReference>
<dbReference type="Pfam" id="PF10607">
    <property type="entry name" value="CTLH"/>
    <property type="match status" value="1"/>
</dbReference>